<sequence>MKSKQKVKGKEQLLLQHAAGGQRSSANNAQDRVTGFTERMKGLAGLTTDAFSSQDDYKDFKAVSVTVSPVALSSTRSHLLWADCSTHSPTEHRLRASGCGTSTRLPTSSSSAMVTVDRTAHPVQEAPPQPVQTLHQSHIILRRVAASLCSARAGQRLQQEALHGVVVILSVPPPGLRRQAEGPWTTKRTRAATVFDPFPCREPQQLLKPAHAEGTVAAALQSTDEALQARAGLTVGPAEQSLKRGFHHRAHRPPVLRQEGQERREGLALGQAGQTLQQPQEPVPVRAAPQGQEPVLHSDAGSGGDRAVPLVQSAAVKLEDVIQQLLPQLLLVRRRLLQLRAHLLESRLVHVGGRKHGEELRLRLLQAVHQTFQPPLQLHALLICFILHLLSILSERLLQLIPF</sequence>
<keyword evidence="3" id="KW-1185">Reference proteome</keyword>
<dbReference type="EMBL" id="SRLO01000010">
    <property type="protein sequence ID" value="TNN87438.1"/>
    <property type="molecule type" value="Genomic_DNA"/>
</dbReference>
<organism evidence="2 3">
    <name type="scientific">Liparis tanakae</name>
    <name type="common">Tanaka's snailfish</name>
    <dbReference type="NCBI Taxonomy" id="230148"/>
    <lineage>
        <taxon>Eukaryota</taxon>
        <taxon>Metazoa</taxon>
        <taxon>Chordata</taxon>
        <taxon>Craniata</taxon>
        <taxon>Vertebrata</taxon>
        <taxon>Euteleostomi</taxon>
        <taxon>Actinopterygii</taxon>
        <taxon>Neopterygii</taxon>
        <taxon>Teleostei</taxon>
        <taxon>Neoteleostei</taxon>
        <taxon>Acanthomorphata</taxon>
        <taxon>Eupercaria</taxon>
        <taxon>Perciformes</taxon>
        <taxon>Cottioidei</taxon>
        <taxon>Cottales</taxon>
        <taxon>Liparidae</taxon>
        <taxon>Liparis</taxon>
    </lineage>
</organism>
<feature type="region of interest" description="Disordered" evidence="1">
    <location>
        <begin position="272"/>
        <end position="303"/>
    </location>
</feature>
<comment type="caution">
    <text evidence="2">The sequence shown here is derived from an EMBL/GenBank/DDBJ whole genome shotgun (WGS) entry which is preliminary data.</text>
</comment>
<feature type="region of interest" description="Disordered" evidence="1">
    <location>
        <begin position="1"/>
        <end position="30"/>
    </location>
</feature>
<reference evidence="2 3" key="1">
    <citation type="submission" date="2019-03" db="EMBL/GenBank/DDBJ databases">
        <title>First draft genome of Liparis tanakae, snailfish: a comprehensive survey of snailfish specific genes.</title>
        <authorList>
            <person name="Kim W."/>
            <person name="Song I."/>
            <person name="Jeong J.-H."/>
            <person name="Kim D."/>
            <person name="Kim S."/>
            <person name="Ryu S."/>
            <person name="Song J.Y."/>
            <person name="Lee S.K."/>
        </authorList>
    </citation>
    <scope>NUCLEOTIDE SEQUENCE [LARGE SCALE GENOMIC DNA]</scope>
    <source>
        <tissue evidence="2">Muscle</tissue>
    </source>
</reference>
<name>A0A4Z2JCU0_9TELE</name>
<protein>
    <submittedName>
        <fullName evidence="2">Uncharacterized protein</fullName>
    </submittedName>
</protein>
<evidence type="ECO:0000313" key="2">
    <source>
        <dbReference type="EMBL" id="TNN87438.1"/>
    </source>
</evidence>
<dbReference type="AlphaFoldDB" id="A0A4Z2JCU0"/>
<gene>
    <name evidence="2" type="ORF">EYF80_002155</name>
</gene>
<feature type="compositionally biased region" description="Polar residues" evidence="1">
    <location>
        <begin position="99"/>
        <end position="110"/>
    </location>
</feature>
<evidence type="ECO:0000256" key="1">
    <source>
        <dbReference type="SAM" id="MobiDB-lite"/>
    </source>
</evidence>
<accession>A0A4Z2JCU0</accession>
<feature type="region of interest" description="Disordered" evidence="1">
    <location>
        <begin position="91"/>
        <end position="110"/>
    </location>
</feature>
<proteinExistence type="predicted"/>
<dbReference type="Proteomes" id="UP000314294">
    <property type="component" value="Unassembled WGS sequence"/>
</dbReference>
<evidence type="ECO:0000313" key="3">
    <source>
        <dbReference type="Proteomes" id="UP000314294"/>
    </source>
</evidence>